<keyword evidence="3" id="KW-1185">Reference proteome</keyword>
<evidence type="ECO:0000256" key="1">
    <source>
        <dbReference type="SAM" id="MobiDB-lite"/>
    </source>
</evidence>
<organism evidence="2 3">
    <name type="scientific">Engystomops pustulosus</name>
    <name type="common">Tungara frog</name>
    <name type="synonym">Physalaemus pustulosus</name>
    <dbReference type="NCBI Taxonomy" id="76066"/>
    <lineage>
        <taxon>Eukaryota</taxon>
        <taxon>Metazoa</taxon>
        <taxon>Chordata</taxon>
        <taxon>Craniata</taxon>
        <taxon>Vertebrata</taxon>
        <taxon>Euteleostomi</taxon>
        <taxon>Amphibia</taxon>
        <taxon>Batrachia</taxon>
        <taxon>Anura</taxon>
        <taxon>Neobatrachia</taxon>
        <taxon>Hyloidea</taxon>
        <taxon>Leptodactylidae</taxon>
        <taxon>Leiuperinae</taxon>
        <taxon>Engystomops</taxon>
    </lineage>
</organism>
<comment type="caution">
    <text evidence="2">The sequence shown here is derived from an EMBL/GenBank/DDBJ whole genome shotgun (WGS) entry which is preliminary data.</text>
</comment>
<evidence type="ECO:0000313" key="2">
    <source>
        <dbReference type="EMBL" id="KAG8548998.1"/>
    </source>
</evidence>
<accession>A0AAV6ZSI2</accession>
<dbReference type="AlphaFoldDB" id="A0AAV6ZSI2"/>
<gene>
    <name evidence="2" type="ORF">GDO81_023186</name>
</gene>
<evidence type="ECO:0000313" key="3">
    <source>
        <dbReference type="Proteomes" id="UP000824782"/>
    </source>
</evidence>
<name>A0AAV6ZSI2_ENGPU</name>
<proteinExistence type="predicted"/>
<reference evidence="2" key="1">
    <citation type="thesis" date="2020" institute="ProQuest LLC" country="789 East Eisenhower Parkway, Ann Arbor, MI, USA">
        <title>Comparative Genomics and Chromosome Evolution.</title>
        <authorList>
            <person name="Mudd A.B."/>
        </authorList>
    </citation>
    <scope>NUCLEOTIDE SEQUENCE</scope>
    <source>
        <strain evidence="2">237g6f4</strain>
        <tissue evidence="2">Blood</tissue>
    </source>
</reference>
<sequence>MNRTRCGFRQHQIFTTHLCSQPKSMDDPGSYSTDLLQFPLRSLSAFIKVQDTVLCFVLCCSSDKLPPDTDGNQMQGRRKTVSA</sequence>
<protein>
    <submittedName>
        <fullName evidence="2">Uncharacterized protein</fullName>
    </submittedName>
</protein>
<dbReference type="EMBL" id="WNYA01000271">
    <property type="protein sequence ID" value="KAG8548998.1"/>
    <property type="molecule type" value="Genomic_DNA"/>
</dbReference>
<dbReference type="Proteomes" id="UP000824782">
    <property type="component" value="Unassembled WGS sequence"/>
</dbReference>
<feature type="region of interest" description="Disordered" evidence="1">
    <location>
        <begin position="63"/>
        <end position="83"/>
    </location>
</feature>